<accession>A0A226DZT5</accession>
<proteinExistence type="predicted"/>
<keyword evidence="4" id="KW-1185">Reference proteome</keyword>
<feature type="signal peptide" evidence="2">
    <location>
        <begin position="1"/>
        <end position="19"/>
    </location>
</feature>
<feature type="chain" id="PRO_5013053448" evidence="2">
    <location>
        <begin position="20"/>
        <end position="764"/>
    </location>
</feature>
<dbReference type="OrthoDB" id="8299208at2759"/>
<name>A0A226DZT5_FOLCA</name>
<gene>
    <name evidence="3" type="ORF">Fcan01_15830</name>
</gene>
<comment type="caution">
    <text evidence="3">The sequence shown here is derived from an EMBL/GenBank/DDBJ whole genome shotgun (WGS) entry which is preliminary data.</text>
</comment>
<organism evidence="3 4">
    <name type="scientific">Folsomia candida</name>
    <name type="common">Springtail</name>
    <dbReference type="NCBI Taxonomy" id="158441"/>
    <lineage>
        <taxon>Eukaryota</taxon>
        <taxon>Metazoa</taxon>
        <taxon>Ecdysozoa</taxon>
        <taxon>Arthropoda</taxon>
        <taxon>Hexapoda</taxon>
        <taxon>Collembola</taxon>
        <taxon>Entomobryomorpha</taxon>
        <taxon>Isotomoidea</taxon>
        <taxon>Isotomidae</taxon>
        <taxon>Proisotominae</taxon>
        <taxon>Folsomia</taxon>
    </lineage>
</organism>
<keyword evidence="1" id="KW-0472">Membrane</keyword>
<dbReference type="Proteomes" id="UP000198287">
    <property type="component" value="Unassembled WGS sequence"/>
</dbReference>
<keyword evidence="1" id="KW-1133">Transmembrane helix</keyword>
<keyword evidence="2" id="KW-0732">Signal</keyword>
<protein>
    <submittedName>
        <fullName evidence="3">Uncharacterized protein</fullName>
    </submittedName>
</protein>
<evidence type="ECO:0000313" key="4">
    <source>
        <dbReference type="Proteomes" id="UP000198287"/>
    </source>
</evidence>
<feature type="transmembrane region" description="Helical" evidence="1">
    <location>
        <begin position="429"/>
        <end position="448"/>
    </location>
</feature>
<evidence type="ECO:0000256" key="1">
    <source>
        <dbReference type="SAM" id="Phobius"/>
    </source>
</evidence>
<reference evidence="3 4" key="1">
    <citation type="submission" date="2015-12" db="EMBL/GenBank/DDBJ databases">
        <title>The genome of Folsomia candida.</title>
        <authorList>
            <person name="Faddeeva A."/>
            <person name="Derks M.F."/>
            <person name="Anvar Y."/>
            <person name="Smit S."/>
            <person name="Van Straalen N."/>
            <person name="Roelofs D."/>
        </authorList>
    </citation>
    <scope>NUCLEOTIDE SEQUENCE [LARGE SCALE GENOMIC DNA]</scope>
    <source>
        <strain evidence="3 4">VU population</strain>
        <tissue evidence="3">Whole body</tissue>
    </source>
</reference>
<keyword evidence="1" id="KW-0812">Transmembrane</keyword>
<feature type="transmembrane region" description="Helical" evidence="1">
    <location>
        <begin position="671"/>
        <end position="692"/>
    </location>
</feature>
<evidence type="ECO:0000313" key="3">
    <source>
        <dbReference type="EMBL" id="OXA49716.1"/>
    </source>
</evidence>
<dbReference type="EMBL" id="LNIX01000010">
    <property type="protein sequence ID" value="OXA49716.1"/>
    <property type="molecule type" value="Genomic_DNA"/>
</dbReference>
<feature type="transmembrane region" description="Helical" evidence="1">
    <location>
        <begin position="382"/>
        <end position="399"/>
    </location>
</feature>
<sequence>MLIIFFNFLLVLLFYPANGQETRLETTLAKTMAALQHCFTIIETFHNNSYRNSTNFPTSSPLLYEHHHPISRGYLARIINIRMDIKRNYYLTLDMELAPEKNRIRLKYTSKNSCLAFIIVNPERPHFGEMFLDITVPTRARQLDKTVPPPTPLRVNPLHDLWQRHSTSAKDIPSHIVFLTESSTMEKFKQTFSTNYAEIFLVSYNKRKTTTPSLWLSNTFPSRMTTGRWLPLICAGFSNVSHSPCQGVIARAFLNLSSYNKFYWVPFSAGRTRYGQNSKVTKSIRNFLSLRNPGHTEWYELLGKVSIEDVLNIVIFSDTGFFTQLGLGRYEFWGKRVFTAFQGDHVMKFDFIMWTTASYNFLSCYNVKRSQIAIYTFPFDNATWILIGFSLLVIFLMIQENSKPDLFALIVLGAYLIEISNPQRKQRPINLFLLWVCIFSAMVLTTWYKTLFTSDIIEPFKTYADWKSALDLIGFKILTPLEDSDLAEEQYKRGNPYVSSAPIYAILTTGLQSLNKFKEVHAYLYDEWGLEGGGNFGYLHYKYWEHFINNVTKCGTKVAYVDTSENIDNLLPFINEKGKHKNAKFLKGEHLYPDFLESTQHWRYPRVRDSFLGKRLTALITSGIYWHWETWYKKYRPVRLFSHYSNSKIGHFADESGDFEKVDMNSKIVTAFYIFSAGVIIYVAAFVFELLAQIWNYFRDKSADSLANSWRNRGVAATSLRIRQRIGGHSAANSIGNSQLNLNIWFICARNMVNKSFLEDETSE</sequence>
<dbReference type="AlphaFoldDB" id="A0A226DZT5"/>
<evidence type="ECO:0000256" key="2">
    <source>
        <dbReference type="SAM" id="SignalP"/>
    </source>
</evidence>